<evidence type="ECO:0000256" key="3">
    <source>
        <dbReference type="ARBA" id="ARBA00023125"/>
    </source>
</evidence>
<dbReference type="SUPFAM" id="SSF46689">
    <property type="entry name" value="Homeodomain-like"/>
    <property type="match status" value="1"/>
</dbReference>
<evidence type="ECO:0000256" key="5">
    <source>
        <dbReference type="ARBA" id="ARBA00023242"/>
    </source>
</evidence>
<keyword evidence="4 7" id="KW-0371">Homeobox</keyword>
<dbReference type="PROSITE" id="PS50071">
    <property type="entry name" value="HOMEOBOX_2"/>
    <property type="match status" value="1"/>
</dbReference>
<dbReference type="InterPro" id="IPR001356">
    <property type="entry name" value="HD"/>
</dbReference>
<accession>A0AAV5TE11</accession>
<dbReference type="AlphaFoldDB" id="A0AAV5TE11"/>
<dbReference type="GO" id="GO:0000978">
    <property type="term" value="F:RNA polymerase II cis-regulatory region sequence-specific DNA binding"/>
    <property type="evidence" value="ECO:0007669"/>
    <property type="project" value="TreeGrafter"/>
</dbReference>
<dbReference type="SMART" id="SM00389">
    <property type="entry name" value="HOX"/>
    <property type="match status" value="1"/>
</dbReference>
<dbReference type="Gene3D" id="1.10.10.60">
    <property type="entry name" value="Homeodomain-like"/>
    <property type="match status" value="1"/>
</dbReference>
<dbReference type="CDD" id="cd00086">
    <property type="entry name" value="homeodomain"/>
    <property type="match status" value="1"/>
</dbReference>
<sequence>DASRMHLEQLLLNATTSAAAAAGTPTMPHHHLQLLSEGLQSQLVSSASPPLDGSNSSSSNSPSSPHQHNNHSGTRSPPHSMQTPGAHRHHPYMNVDDGGIRRYRTAFTREQIGRLEKEFTKENYVSRKTRSELAHELNLPEGTIKVWFQNRRMKDKRQKLGGLPWPLLAPPHLAAYMLAATSAAAGSLSSSMNSCDIWNKAAVAASFAYASNPALAAMNGLQPSFPSPAGGTPPHPLHPSLVSLPPTTDAAAAATVTKPHDLPASRETSPQPEPVLAPTSEPCEVSESSVKPEPSAPSSSTL</sequence>
<feature type="region of interest" description="Disordered" evidence="9">
    <location>
        <begin position="250"/>
        <end position="302"/>
    </location>
</feature>
<evidence type="ECO:0000313" key="12">
    <source>
        <dbReference type="Proteomes" id="UP001432027"/>
    </source>
</evidence>
<feature type="DNA-binding region" description="Homeobox" evidence="7">
    <location>
        <begin position="100"/>
        <end position="159"/>
    </location>
</feature>
<feature type="region of interest" description="Disordered" evidence="9">
    <location>
        <begin position="41"/>
        <end position="97"/>
    </location>
</feature>
<evidence type="ECO:0000256" key="1">
    <source>
        <dbReference type="ARBA" id="ARBA00004123"/>
    </source>
</evidence>
<evidence type="ECO:0000259" key="10">
    <source>
        <dbReference type="PROSITE" id="PS50071"/>
    </source>
</evidence>
<keyword evidence="12" id="KW-1185">Reference proteome</keyword>
<dbReference type="EMBL" id="BTSX01000003">
    <property type="protein sequence ID" value="GMS91048.1"/>
    <property type="molecule type" value="Genomic_DNA"/>
</dbReference>
<evidence type="ECO:0000256" key="9">
    <source>
        <dbReference type="SAM" id="MobiDB-lite"/>
    </source>
</evidence>
<dbReference type="PANTHER" id="PTHR46294">
    <property type="entry name" value="SEGMENTATION PROTEIN EVEN-SKIPPED"/>
    <property type="match status" value="1"/>
</dbReference>
<gene>
    <name evidence="11" type="ORF">PENTCL1PPCAC_13223</name>
</gene>
<feature type="compositionally biased region" description="Low complexity" evidence="9">
    <location>
        <begin position="280"/>
        <end position="302"/>
    </location>
</feature>
<feature type="compositionally biased region" description="Polar residues" evidence="9">
    <location>
        <begin position="73"/>
        <end position="83"/>
    </location>
</feature>
<evidence type="ECO:0000256" key="4">
    <source>
        <dbReference type="ARBA" id="ARBA00023155"/>
    </source>
</evidence>
<proteinExistence type="inferred from homology"/>
<evidence type="ECO:0000256" key="8">
    <source>
        <dbReference type="RuleBase" id="RU000682"/>
    </source>
</evidence>
<dbReference type="PANTHER" id="PTHR46294:SF4">
    <property type="entry name" value="SEGMENTATION PROTEIN EVEN-SKIPPED"/>
    <property type="match status" value="1"/>
</dbReference>
<feature type="non-terminal residue" evidence="11">
    <location>
        <position position="1"/>
    </location>
</feature>
<dbReference type="GO" id="GO:0005634">
    <property type="term" value="C:nucleus"/>
    <property type="evidence" value="ECO:0007669"/>
    <property type="project" value="UniProtKB-SubCell"/>
</dbReference>
<dbReference type="Proteomes" id="UP001432027">
    <property type="component" value="Unassembled WGS sequence"/>
</dbReference>
<evidence type="ECO:0000313" key="11">
    <source>
        <dbReference type="EMBL" id="GMS91048.1"/>
    </source>
</evidence>
<evidence type="ECO:0000256" key="6">
    <source>
        <dbReference type="ARBA" id="ARBA00038449"/>
    </source>
</evidence>
<protein>
    <recommendedName>
        <fullName evidence="10">Homeobox domain-containing protein</fullName>
    </recommendedName>
</protein>
<comment type="subcellular location">
    <subcellularLocation>
        <location evidence="1 7 8">Nucleus</location>
    </subcellularLocation>
</comment>
<evidence type="ECO:0000256" key="7">
    <source>
        <dbReference type="PROSITE-ProRule" id="PRU00108"/>
    </source>
</evidence>
<dbReference type="GO" id="GO:0000981">
    <property type="term" value="F:DNA-binding transcription factor activity, RNA polymerase II-specific"/>
    <property type="evidence" value="ECO:0007669"/>
    <property type="project" value="InterPro"/>
</dbReference>
<comment type="similarity">
    <text evidence="6">Belongs to the even-skipped homeobox family.</text>
</comment>
<keyword evidence="2" id="KW-0217">Developmental protein</keyword>
<comment type="caution">
    <text evidence="11">The sequence shown here is derived from an EMBL/GenBank/DDBJ whole genome shotgun (WGS) entry which is preliminary data.</text>
</comment>
<dbReference type="PROSITE" id="PS00027">
    <property type="entry name" value="HOMEOBOX_1"/>
    <property type="match status" value="1"/>
</dbReference>
<organism evidence="11 12">
    <name type="scientific">Pristionchus entomophagus</name>
    <dbReference type="NCBI Taxonomy" id="358040"/>
    <lineage>
        <taxon>Eukaryota</taxon>
        <taxon>Metazoa</taxon>
        <taxon>Ecdysozoa</taxon>
        <taxon>Nematoda</taxon>
        <taxon>Chromadorea</taxon>
        <taxon>Rhabditida</taxon>
        <taxon>Rhabditina</taxon>
        <taxon>Diplogasteromorpha</taxon>
        <taxon>Diplogasteroidea</taxon>
        <taxon>Neodiplogasteridae</taxon>
        <taxon>Pristionchus</taxon>
    </lineage>
</organism>
<feature type="region of interest" description="Disordered" evidence="9">
    <location>
        <begin position="226"/>
        <end position="245"/>
    </location>
</feature>
<dbReference type="InterPro" id="IPR009057">
    <property type="entry name" value="Homeodomain-like_sf"/>
</dbReference>
<feature type="domain" description="Homeobox" evidence="10">
    <location>
        <begin position="98"/>
        <end position="158"/>
    </location>
</feature>
<evidence type="ECO:0000256" key="2">
    <source>
        <dbReference type="ARBA" id="ARBA00022473"/>
    </source>
</evidence>
<keyword evidence="3 7" id="KW-0238">DNA-binding</keyword>
<keyword evidence="5 7" id="KW-0539">Nucleus</keyword>
<dbReference type="InterPro" id="IPR017970">
    <property type="entry name" value="Homeobox_CS"/>
</dbReference>
<name>A0AAV5TE11_9BILA</name>
<dbReference type="InterPro" id="IPR052002">
    <property type="entry name" value="Even-skipped_HD"/>
</dbReference>
<dbReference type="Pfam" id="PF00046">
    <property type="entry name" value="Homeodomain"/>
    <property type="match status" value="1"/>
</dbReference>
<reference evidence="11" key="1">
    <citation type="submission" date="2023-10" db="EMBL/GenBank/DDBJ databases">
        <title>Genome assembly of Pristionchus species.</title>
        <authorList>
            <person name="Yoshida K."/>
            <person name="Sommer R.J."/>
        </authorList>
    </citation>
    <scope>NUCLEOTIDE SEQUENCE</scope>
    <source>
        <strain evidence="11">RS0144</strain>
    </source>
</reference>
<feature type="compositionally biased region" description="Low complexity" evidence="9">
    <location>
        <begin position="41"/>
        <end position="72"/>
    </location>
</feature>